<evidence type="ECO:0000313" key="1">
    <source>
        <dbReference type="EMBL" id="TNM85534.1"/>
    </source>
</evidence>
<dbReference type="EMBL" id="SWLE01000021">
    <property type="protein sequence ID" value="TNM85534.1"/>
    <property type="molecule type" value="Genomic_DNA"/>
</dbReference>
<dbReference type="AlphaFoldDB" id="A0A4Z2AZM3"/>
<sequence>MADRRAEKSCEEASRSLIRREYEAVVSHSTDALVVLGPQTQSSGAPIPPSLPSIVTAAGPLHSRVLLYRIAAFLQLKNYDEADEDCKCVLAQEFSRGDFSLHSSLRSMLLDGSLQEVVNILSKALYGEPMNGIVQKDLTRLKMLPHRNRGCK</sequence>
<dbReference type="Proteomes" id="UP000516260">
    <property type="component" value="Chromosome 8"/>
</dbReference>
<protein>
    <submittedName>
        <fullName evidence="1">Uncharacterized protein</fullName>
    </submittedName>
</protein>
<organism evidence="1 2">
    <name type="scientific">Takifugu bimaculatus</name>
    <dbReference type="NCBI Taxonomy" id="433685"/>
    <lineage>
        <taxon>Eukaryota</taxon>
        <taxon>Metazoa</taxon>
        <taxon>Chordata</taxon>
        <taxon>Craniata</taxon>
        <taxon>Vertebrata</taxon>
        <taxon>Euteleostomi</taxon>
        <taxon>Actinopterygii</taxon>
        <taxon>Neopterygii</taxon>
        <taxon>Teleostei</taxon>
        <taxon>Neoteleostei</taxon>
        <taxon>Acanthomorphata</taxon>
        <taxon>Eupercaria</taxon>
        <taxon>Tetraodontiformes</taxon>
        <taxon>Tetradontoidea</taxon>
        <taxon>Tetraodontidae</taxon>
        <taxon>Takifugu</taxon>
    </lineage>
</organism>
<comment type="caution">
    <text evidence="1">The sequence shown here is derived from an EMBL/GenBank/DDBJ whole genome shotgun (WGS) entry which is preliminary data.</text>
</comment>
<evidence type="ECO:0000313" key="2">
    <source>
        <dbReference type="Proteomes" id="UP000516260"/>
    </source>
</evidence>
<proteinExistence type="predicted"/>
<accession>A0A4Z2AZM3</accession>
<name>A0A4Z2AZM3_9TELE</name>
<gene>
    <name evidence="1" type="ORF">fugu_007805</name>
</gene>
<keyword evidence="2" id="KW-1185">Reference proteome</keyword>
<reference evidence="1 2" key="1">
    <citation type="submission" date="2019-04" db="EMBL/GenBank/DDBJ databases">
        <title>The sequence and de novo assembly of Takifugu bimaculatus genome using PacBio and Hi-C technologies.</title>
        <authorList>
            <person name="Xu P."/>
            <person name="Liu B."/>
            <person name="Zhou Z."/>
        </authorList>
    </citation>
    <scope>NUCLEOTIDE SEQUENCE [LARGE SCALE GENOMIC DNA]</scope>
    <source>
        <strain evidence="1">TB-2018</strain>
        <tissue evidence="1">Muscle</tissue>
    </source>
</reference>